<evidence type="ECO:0000313" key="3">
    <source>
        <dbReference type="EMBL" id="NNT70594.1"/>
    </source>
</evidence>
<sequence length="135" mass="15019">MKTIKVLFFMLFSMLGFAQNVEPAASPNTDDNSIYNTSGIEVKPEFPGGLNEFYKYIGKNYKTPNVKGLKGKVFVTFVIEKDGSLSDIKVIRDIGLGTGEEAIRVLKECPKWIPGEQNGQKVRVMYALPISIQLP</sequence>
<accession>A0A7Y3VXG3</accession>
<dbReference type="PANTHER" id="PTHR33446:SF2">
    <property type="entry name" value="PROTEIN TONB"/>
    <property type="match status" value="1"/>
</dbReference>
<dbReference type="Proteomes" id="UP000536509">
    <property type="component" value="Unassembled WGS sequence"/>
</dbReference>
<protein>
    <recommendedName>
        <fullName evidence="2">TonB C-terminal domain-containing protein</fullName>
    </recommendedName>
</protein>
<keyword evidence="4" id="KW-1185">Reference proteome</keyword>
<name>A0A7Y3VXG3_9FLAO</name>
<dbReference type="GO" id="GO:0098797">
    <property type="term" value="C:plasma membrane protein complex"/>
    <property type="evidence" value="ECO:0007669"/>
    <property type="project" value="TreeGrafter"/>
</dbReference>
<dbReference type="GO" id="GO:0055085">
    <property type="term" value="P:transmembrane transport"/>
    <property type="evidence" value="ECO:0007669"/>
    <property type="project" value="InterPro"/>
</dbReference>
<feature type="signal peptide" evidence="1">
    <location>
        <begin position="1"/>
        <end position="18"/>
    </location>
</feature>
<dbReference type="PROSITE" id="PS52015">
    <property type="entry name" value="TONB_CTD"/>
    <property type="match status" value="1"/>
</dbReference>
<feature type="domain" description="TonB C-terminal" evidence="2">
    <location>
        <begin position="45"/>
        <end position="135"/>
    </location>
</feature>
<keyword evidence="1" id="KW-0732">Signal</keyword>
<organism evidence="3 4">
    <name type="scientific">Flavobacterium rivulicola</name>
    <dbReference type="NCBI Taxonomy" id="2732161"/>
    <lineage>
        <taxon>Bacteria</taxon>
        <taxon>Pseudomonadati</taxon>
        <taxon>Bacteroidota</taxon>
        <taxon>Flavobacteriia</taxon>
        <taxon>Flavobacteriales</taxon>
        <taxon>Flavobacteriaceae</taxon>
        <taxon>Flavobacterium</taxon>
    </lineage>
</organism>
<evidence type="ECO:0000313" key="4">
    <source>
        <dbReference type="Proteomes" id="UP000536509"/>
    </source>
</evidence>
<dbReference type="SUPFAM" id="SSF74653">
    <property type="entry name" value="TolA/TonB C-terminal domain"/>
    <property type="match status" value="1"/>
</dbReference>
<comment type="caution">
    <text evidence="3">The sequence shown here is derived from an EMBL/GenBank/DDBJ whole genome shotgun (WGS) entry which is preliminary data.</text>
</comment>
<dbReference type="InterPro" id="IPR037682">
    <property type="entry name" value="TonB_C"/>
</dbReference>
<feature type="chain" id="PRO_5030845185" description="TonB C-terminal domain-containing protein" evidence="1">
    <location>
        <begin position="19"/>
        <end position="135"/>
    </location>
</feature>
<evidence type="ECO:0000256" key="1">
    <source>
        <dbReference type="SAM" id="SignalP"/>
    </source>
</evidence>
<dbReference type="PANTHER" id="PTHR33446">
    <property type="entry name" value="PROTEIN TONB-RELATED"/>
    <property type="match status" value="1"/>
</dbReference>
<dbReference type="Gene3D" id="3.30.1150.10">
    <property type="match status" value="1"/>
</dbReference>
<dbReference type="Pfam" id="PF03544">
    <property type="entry name" value="TonB_C"/>
    <property type="match status" value="1"/>
</dbReference>
<gene>
    <name evidence="3" type="ORF">HKT18_00050</name>
</gene>
<dbReference type="EMBL" id="JABEVX010000001">
    <property type="protein sequence ID" value="NNT70594.1"/>
    <property type="molecule type" value="Genomic_DNA"/>
</dbReference>
<proteinExistence type="predicted"/>
<dbReference type="AlphaFoldDB" id="A0A7Y3VXG3"/>
<evidence type="ECO:0000259" key="2">
    <source>
        <dbReference type="PROSITE" id="PS52015"/>
    </source>
</evidence>
<reference evidence="3 4" key="1">
    <citation type="submission" date="2020-05" db="EMBL/GenBank/DDBJ databases">
        <title>Draft genome of Flavobacterium sp. IMCC34852.</title>
        <authorList>
            <person name="Song J."/>
            <person name="Cho J.-C."/>
        </authorList>
    </citation>
    <scope>NUCLEOTIDE SEQUENCE [LARGE SCALE GENOMIC DNA]</scope>
    <source>
        <strain evidence="3 4">IMCC34852</strain>
    </source>
</reference>
<dbReference type="InterPro" id="IPR051045">
    <property type="entry name" value="TonB-dependent_transducer"/>
</dbReference>
<dbReference type="GO" id="GO:0031992">
    <property type="term" value="F:energy transducer activity"/>
    <property type="evidence" value="ECO:0007669"/>
    <property type="project" value="TreeGrafter"/>
</dbReference>